<keyword evidence="2" id="KW-0472">Membrane</keyword>
<feature type="compositionally biased region" description="Polar residues" evidence="1">
    <location>
        <begin position="272"/>
        <end position="285"/>
    </location>
</feature>
<evidence type="ECO:0000256" key="2">
    <source>
        <dbReference type="SAM" id="Phobius"/>
    </source>
</evidence>
<dbReference type="HOGENOM" id="CLU_375970_0_0_1"/>
<protein>
    <submittedName>
        <fullName evidence="3">Uncharacterized protein</fullName>
    </submittedName>
</protein>
<keyword evidence="2" id="KW-0812">Transmembrane</keyword>
<dbReference type="Proteomes" id="UP000053758">
    <property type="component" value="Unassembled WGS sequence"/>
</dbReference>
<evidence type="ECO:0000313" key="3">
    <source>
        <dbReference type="EMBL" id="GAK65647.1"/>
    </source>
</evidence>
<feature type="region of interest" description="Disordered" evidence="1">
    <location>
        <begin position="265"/>
        <end position="307"/>
    </location>
</feature>
<evidence type="ECO:0000256" key="1">
    <source>
        <dbReference type="SAM" id="MobiDB-lite"/>
    </source>
</evidence>
<dbReference type="AlphaFoldDB" id="A0A081CG51"/>
<feature type="region of interest" description="Disordered" evidence="1">
    <location>
        <begin position="225"/>
        <end position="245"/>
    </location>
</feature>
<feature type="compositionally biased region" description="Pro residues" evidence="1">
    <location>
        <begin position="291"/>
        <end position="301"/>
    </location>
</feature>
<sequence>MGVSAVIRGGFGFLLDRHHDVHVSTNNNINVTPTTNALHSFFRRQREAPLPITPVSILKSMLQLDDLQALLWAWTIVAILLLFAFWSNPNEASFRPFLTDLVFRERLRLLNEDDDATLAEPSSAQHPPARRSDSKPHSSLLATASGSSAPFALTFGSKLALSVRTPPFHRKDLGLLSIVTISQSTPISTSNPQPTNADAAIDCTSLFIGAFGKWWVLGFAIPDLPGARSRSPHRTNKPDREELEENITDLADWGVLEMRAIDSEPDSHHTLTHSNNIPSAQDPPNNHQPRTTPPIQPPAPVVHPSHPAQKDLVDRDTLDNEDCLSITGLVARSRSEVADLHDQLAQVRSASTRACEALEHDLDQVRSKKKEEERLRSDVKTRTKALDDSKRQVESARREAERRLKAANAARALKQASIQQRKEQIESLKKRRANLIARKATNAEKRQQRSDELAQLISQAKSNTDMLRADIQNLQQELDDAHNLLQLEKLNARHAHEHDFSRDAAPLDMHAPYWSPAMEQSQLDRQDAMYAQLAATPDPLVDTLARMEERSLAANQFPPSLLDAESAISINKLQSARIDGYADLGTSVLRNAFRRANAAAVADGHEPLATAPQGLANPSLQNVSNFEAIKQAFQPTLATEEDGRRSWSAFDVWQSDLRSGGRQRMQWSSGGANASADSLPQFSTSSSFLPLDRSNSAEQGAPPSFAGSASPDSSRNLPPVKRAFRWPFRPSQVQDDLV</sequence>
<organism evidence="3">
    <name type="scientific">Pseudozyma antarctica</name>
    <name type="common">Yeast</name>
    <name type="synonym">Candida antarctica</name>
    <dbReference type="NCBI Taxonomy" id="84753"/>
    <lineage>
        <taxon>Eukaryota</taxon>
        <taxon>Fungi</taxon>
        <taxon>Dikarya</taxon>
        <taxon>Basidiomycota</taxon>
        <taxon>Ustilaginomycotina</taxon>
        <taxon>Ustilaginomycetes</taxon>
        <taxon>Ustilaginales</taxon>
        <taxon>Ustilaginaceae</taxon>
        <taxon>Moesziomyces</taxon>
    </lineage>
</organism>
<keyword evidence="4" id="KW-1185">Reference proteome</keyword>
<accession>A0A081CG51</accession>
<keyword evidence="2" id="KW-1133">Transmembrane helix</keyword>
<gene>
    <name evidence="3" type="ORF">PAN0_009d3865</name>
</gene>
<feature type="transmembrane region" description="Helical" evidence="2">
    <location>
        <begin position="69"/>
        <end position="86"/>
    </location>
</feature>
<feature type="compositionally biased region" description="Polar residues" evidence="1">
    <location>
        <begin position="685"/>
        <end position="698"/>
    </location>
</feature>
<dbReference type="RefSeq" id="XP_014656310.1">
    <property type="nucleotide sequence ID" value="XM_014800824.1"/>
</dbReference>
<reference evidence="3" key="1">
    <citation type="submission" date="2014-07" db="EMBL/GenBank/DDBJ databases">
        <title>Draft genome sequence of the yeast Pseudozyma antarctica JCM 10317 known as a producer of lipase B which used in a wide range of industrial applications.</title>
        <authorList>
            <person name="Morita T."/>
            <person name="Saika A."/>
            <person name="Koike H."/>
        </authorList>
    </citation>
    <scope>NUCLEOTIDE SEQUENCE</scope>
    <source>
        <strain evidence="3">JCM 10317</strain>
    </source>
</reference>
<evidence type="ECO:0000313" key="4">
    <source>
        <dbReference type="Proteomes" id="UP000053758"/>
    </source>
</evidence>
<dbReference type="EMBL" id="DF830076">
    <property type="protein sequence ID" value="GAK65647.1"/>
    <property type="molecule type" value="Genomic_DNA"/>
</dbReference>
<feature type="region of interest" description="Disordered" evidence="1">
    <location>
        <begin position="114"/>
        <end position="140"/>
    </location>
</feature>
<name>A0A081CG51_PSEA2</name>
<feature type="region of interest" description="Disordered" evidence="1">
    <location>
        <begin position="685"/>
        <end position="738"/>
    </location>
</feature>
<dbReference type="GeneID" id="26304713"/>
<feature type="region of interest" description="Disordered" evidence="1">
    <location>
        <begin position="368"/>
        <end position="395"/>
    </location>
</feature>
<proteinExistence type="predicted"/>